<organism evidence="2 3">
    <name type="scientific">Ensete ventricosum</name>
    <name type="common">Abyssinian banana</name>
    <name type="synonym">Musa ensete</name>
    <dbReference type="NCBI Taxonomy" id="4639"/>
    <lineage>
        <taxon>Eukaryota</taxon>
        <taxon>Viridiplantae</taxon>
        <taxon>Streptophyta</taxon>
        <taxon>Embryophyta</taxon>
        <taxon>Tracheophyta</taxon>
        <taxon>Spermatophyta</taxon>
        <taxon>Magnoliopsida</taxon>
        <taxon>Liliopsida</taxon>
        <taxon>Zingiberales</taxon>
        <taxon>Musaceae</taxon>
        <taxon>Ensete</taxon>
    </lineage>
</organism>
<dbReference type="Proteomes" id="UP000287651">
    <property type="component" value="Unassembled WGS sequence"/>
</dbReference>
<evidence type="ECO:0000256" key="1">
    <source>
        <dbReference type="SAM" id="SignalP"/>
    </source>
</evidence>
<feature type="chain" id="PRO_5019110575" evidence="1">
    <location>
        <begin position="26"/>
        <end position="80"/>
    </location>
</feature>
<accession>A0A426XTN9</accession>
<gene>
    <name evidence="2" type="ORF">B296_00055614</name>
</gene>
<dbReference type="EMBL" id="AMZH03017532">
    <property type="protein sequence ID" value="RRT42867.1"/>
    <property type="molecule type" value="Genomic_DNA"/>
</dbReference>
<keyword evidence="1" id="KW-0732">Signal</keyword>
<reference evidence="2 3" key="1">
    <citation type="journal article" date="2014" name="Agronomy (Basel)">
        <title>A Draft Genome Sequence for Ensete ventricosum, the Drought-Tolerant Tree Against Hunger.</title>
        <authorList>
            <person name="Harrison J."/>
            <person name="Moore K.A."/>
            <person name="Paszkiewicz K."/>
            <person name="Jones T."/>
            <person name="Grant M."/>
            <person name="Ambacheew D."/>
            <person name="Muzemil S."/>
            <person name="Studholme D.J."/>
        </authorList>
    </citation>
    <scope>NUCLEOTIDE SEQUENCE [LARGE SCALE GENOMIC DNA]</scope>
</reference>
<name>A0A426XTN9_ENSVE</name>
<evidence type="ECO:0000313" key="3">
    <source>
        <dbReference type="Proteomes" id="UP000287651"/>
    </source>
</evidence>
<evidence type="ECO:0000313" key="2">
    <source>
        <dbReference type="EMBL" id="RRT42867.1"/>
    </source>
</evidence>
<sequence>MNLVSLWSLLIKLLHKWMDLQYLLGHKSNPLVETSWHMLLQQGLPYAREGQKSAFAKLLVPHVWLRLKQDFRYLLRVSQM</sequence>
<comment type="caution">
    <text evidence="2">The sequence shown here is derived from an EMBL/GenBank/DDBJ whole genome shotgun (WGS) entry which is preliminary data.</text>
</comment>
<protein>
    <submittedName>
        <fullName evidence="2">Uncharacterized protein</fullName>
    </submittedName>
</protein>
<feature type="signal peptide" evidence="1">
    <location>
        <begin position="1"/>
        <end position="25"/>
    </location>
</feature>
<dbReference type="AlphaFoldDB" id="A0A426XTN9"/>
<proteinExistence type="predicted"/>